<protein>
    <submittedName>
        <fullName evidence="10">Putative inner membrane protein</fullName>
    </submittedName>
</protein>
<dbReference type="AlphaFoldDB" id="A0A380TPM4"/>
<feature type="transmembrane region" description="Helical" evidence="9">
    <location>
        <begin position="37"/>
        <end position="56"/>
    </location>
</feature>
<dbReference type="PANTHER" id="PTHR30574:SF1">
    <property type="entry name" value="SULPHUR TRANSPORT DOMAIN-CONTAINING PROTEIN"/>
    <property type="match status" value="1"/>
</dbReference>
<feature type="transmembrane region" description="Helical" evidence="9">
    <location>
        <begin position="102"/>
        <end position="121"/>
    </location>
</feature>
<dbReference type="PANTHER" id="PTHR30574">
    <property type="entry name" value="INNER MEMBRANE PROTEIN YEDE"/>
    <property type="match status" value="1"/>
</dbReference>
<sequence>MYSGLIIGMLFGILLQRGQFCFVSGFRQIYQQKSPRFLTALFIAISIQSIGFFALAELGVITIPTSQLPVLATLLGGFIFGFGMVFANCCGSGAWFRSGEGALGSFIALTAFAITMASTQTGSLKNSINRLTANPTEIDNIYLTLGISPWVLIALLLLITLVLIKKYMAQKIPNTAYLTPLMTGTFIGLLSIVAWYFSAQAGRNYGFGIAVPSANVVQYLVTGQQRYLNWGSLFVLGIIVGSFLSAKLAGNFTLRVPEPQDFLRRIIGGVLMGIGAALAGGCTVTNALVATAYFSWQGWLATLMIFIGSWIATFVFKHS</sequence>
<organism evidence="10 11">
    <name type="scientific">[Actinobacillus] rossii</name>
    <dbReference type="NCBI Taxonomy" id="123820"/>
    <lineage>
        <taxon>Bacteria</taxon>
        <taxon>Pseudomonadati</taxon>
        <taxon>Pseudomonadota</taxon>
        <taxon>Gammaproteobacteria</taxon>
        <taxon>Pasteurellales</taxon>
        <taxon>Pasteurellaceae</taxon>
    </lineage>
</organism>
<dbReference type="InterPro" id="IPR007272">
    <property type="entry name" value="Sulf_transp_TsuA/YedE"/>
</dbReference>
<evidence type="ECO:0000256" key="8">
    <source>
        <dbReference type="ARBA" id="ARBA00035655"/>
    </source>
</evidence>
<keyword evidence="7 9" id="KW-0472">Membrane</keyword>
<evidence type="ECO:0000313" key="11">
    <source>
        <dbReference type="Proteomes" id="UP000254649"/>
    </source>
</evidence>
<comment type="similarity">
    <text evidence="8">Belongs to the TsuA/YedE (TC 9.B.102) family.</text>
</comment>
<dbReference type="EMBL" id="UFRQ01000003">
    <property type="protein sequence ID" value="SUT88730.1"/>
    <property type="molecule type" value="Genomic_DNA"/>
</dbReference>
<name>A0A380TPM4_9PAST</name>
<comment type="subcellular location">
    <subcellularLocation>
        <location evidence="1">Cell inner membrane</location>
        <topology evidence="1">Multi-pass membrane protein</topology>
    </subcellularLocation>
</comment>
<feature type="transmembrane region" description="Helical" evidence="9">
    <location>
        <begin position="296"/>
        <end position="316"/>
    </location>
</feature>
<evidence type="ECO:0000256" key="1">
    <source>
        <dbReference type="ARBA" id="ARBA00004429"/>
    </source>
</evidence>
<evidence type="ECO:0000256" key="5">
    <source>
        <dbReference type="ARBA" id="ARBA00022692"/>
    </source>
</evidence>
<evidence type="ECO:0000256" key="3">
    <source>
        <dbReference type="ARBA" id="ARBA00022475"/>
    </source>
</evidence>
<reference evidence="10 11" key="1">
    <citation type="submission" date="2018-06" db="EMBL/GenBank/DDBJ databases">
        <authorList>
            <consortium name="Pathogen Informatics"/>
            <person name="Doyle S."/>
        </authorList>
    </citation>
    <scope>NUCLEOTIDE SEQUENCE [LARGE SCALE GENOMIC DNA]</scope>
    <source>
        <strain evidence="10 11">NCTC10801</strain>
    </source>
</reference>
<dbReference type="Proteomes" id="UP000254649">
    <property type="component" value="Unassembled WGS sequence"/>
</dbReference>
<keyword evidence="4" id="KW-0997">Cell inner membrane</keyword>
<evidence type="ECO:0000256" key="7">
    <source>
        <dbReference type="ARBA" id="ARBA00023136"/>
    </source>
</evidence>
<dbReference type="OrthoDB" id="9794165at2"/>
<evidence type="ECO:0000313" key="10">
    <source>
        <dbReference type="EMBL" id="SUT88730.1"/>
    </source>
</evidence>
<proteinExistence type="inferred from homology"/>
<evidence type="ECO:0000256" key="9">
    <source>
        <dbReference type="SAM" id="Phobius"/>
    </source>
</evidence>
<gene>
    <name evidence="10" type="primary">yeeE_2</name>
    <name evidence="10" type="ORF">NCTC10801_00599</name>
</gene>
<evidence type="ECO:0000256" key="4">
    <source>
        <dbReference type="ARBA" id="ARBA00022519"/>
    </source>
</evidence>
<evidence type="ECO:0000256" key="2">
    <source>
        <dbReference type="ARBA" id="ARBA00022448"/>
    </source>
</evidence>
<keyword evidence="11" id="KW-1185">Reference proteome</keyword>
<accession>A0A380TPM4</accession>
<evidence type="ECO:0000256" key="6">
    <source>
        <dbReference type="ARBA" id="ARBA00022989"/>
    </source>
</evidence>
<feature type="transmembrane region" description="Helical" evidence="9">
    <location>
        <begin position="141"/>
        <end position="164"/>
    </location>
</feature>
<keyword evidence="5 9" id="KW-0812">Transmembrane</keyword>
<feature type="transmembrane region" description="Helical" evidence="9">
    <location>
        <begin position="227"/>
        <end position="246"/>
    </location>
</feature>
<keyword evidence="6 9" id="KW-1133">Transmembrane helix</keyword>
<dbReference type="Pfam" id="PF04143">
    <property type="entry name" value="Sulf_transp"/>
    <property type="match status" value="1"/>
</dbReference>
<feature type="transmembrane region" description="Helical" evidence="9">
    <location>
        <begin position="6"/>
        <end position="25"/>
    </location>
</feature>
<keyword evidence="3" id="KW-1003">Cell membrane</keyword>
<keyword evidence="2" id="KW-0813">Transport</keyword>
<feature type="transmembrane region" description="Helical" evidence="9">
    <location>
        <begin position="266"/>
        <end position="290"/>
    </location>
</feature>
<feature type="transmembrane region" description="Helical" evidence="9">
    <location>
        <begin position="176"/>
        <end position="197"/>
    </location>
</feature>
<feature type="transmembrane region" description="Helical" evidence="9">
    <location>
        <begin position="68"/>
        <end position="90"/>
    </location>
</feature>
<dbReference type="GO" id="GO:0005886">
    <property type="term" value="C:plasma membrane"/>
    <property type="evidence" value="ECO:0007669"/>
    <property type="project" value="UniProtKB-SubCell"/>
</dbReference>